<protein>
    <submittedName>
        <fullName evidence="1">Uncharacterized protein</fullName>
    </submittedName>
</protein>
<reference evidence="1 2" key="1">
    <citation type="submission" date="2023-07" db="EMBL/GenBank/DDBJ databases">
        <title>Sorghum-associated microbial communities from plants grown in Nebraska, USA.</title>
        <authorList>
            <person name="Schachtman D."/>
        </authorList>
    </citation>
    <scope>NUCLEOTIDE SEQUENCE [LARGE SCALE GENOMIC DNA]</scope>
    <source>
        <strain evidence="1 2">2980</strain>
    </source>
</reference>
<sequence length="169" mass="16615">MAGSAEADLPVVVDVVVAEPVVAGVAVVCWDGFRCRGVGLGGCSAIESAVRAALVVVLAEGVELLLQLGVRVGAGSGGEPAFQGLVEAFDLSLGLRVVGGAVLLSDVQCGEDVFEGVAAAAVAGGVDASVVGERGCGCAVLVDAGEERGGLLNELVTVSVRPRGPGCWS</sequence>
<comment type="caution">
    <text evidence="1">The sequence shown here is derived from an EMBL/GenBank/DDBJ whole genome shotgun (WGS) entry which is preliminary data.</text>
</comment>
<dbReference type="Proteomes" id="UP001259347">
    <property type="component" value="Unassembled WGS sequence"/>
</dbReference>
<organism evidence="1 2">
    <name type="scientific">Microbacterium resistens</name>
    <dbReference type="NCBI Taxonomy" id="156977"/>
    <lineage>
        <taxon>Bacteria</taxon>
        <taxon>Bacillati</taxon>
        <taxon>Actinomycetota</taxon>
        <taxon>Actinomycetes</taxon>
        <taxon>Micrococcales</taxon>
        <taxon>Microbacteriaceae</taxon>
        <taxon>Microbacterium</taxon>
    </lineage>
</organism>
<evidence type="ECO:0000313" key="1">
    <source>
        <dbReference type="EMBL" id="MDR6867349.1"/>
    </source>
</evidence>
<proteinExistence type="predicted"/>
<dbReference type="EMBL" id="JAVDUM010000007">
    <property type="protein sequence ID" value="MDR6867349.1"/>
    <property type="molecule type" value="Genomic_DNA"/>
</dbReference>
<gene>
    <name evidence="1" type="ORF">J2Y69_001950</name>
</gene>
<evidence type="ECO:0000313" key="2">
    <source>
        <dbReference type="Proteomes" id="UP001259347"/>
    </source>
</evidence>
<name>A0ABU1SCQ3_9MICO</name>
<accession>A0ABU1SCQ3</accession>
<keyword evidence="2" id="KW-1185">Reference proteome</keyword>